<dbReference type="EMBL" id="CVRL01000013">
    <property type="protein sequence ID" value="CRL10445.1"/>
    <property type="molecule type" value="Genomic_DNA"/>
</dbReference>
<reference evidence="2 3" key="1">
    <citation type="submission" date="2015-05" db="EMBL/GenBank/DDBJ databases">
        <authorList>
            <person name="Rodrigo-Torres Lidia"/>
            <person name="Arahal R.David."/>
        </authorList>
    </citation>
    <scope>NUCLEOTIDE SEQUENCE [LARGE SCALE GENOMIC DNA]</scope>
    <source>
        <strain evidence="2 3">CECT 7321</strain>
    </source>
</reference>
<dbReference type="GeneID" id="78397304"/>
<protein>
    <submittedName>
        <fullName evidence="2">Uncharacterized protein</fullName>
    </submittedName>
</protein>
<evidence type="ECO:0000256" key="1">
    <source>
        <dbReference type="SAM" id="Phobius"/>
    </source>
</evidence>
<keyword evidence="3" id="KW-1185">Reference proteome</keyword>
<accession>A0A0H5DFQ7</accession>
<dbReference type="STRING" id="481446.NIT7645_02640"/>
<feature type="transmembrane region" description="Helical" evidence="1">
    <location>
        <begin position="51"/>
        <end position="72"/>
    </location>
</feature>
<keyword evidence="1" id="KW-0812">Transmembrane</keyword>
<dbReference type="OrthoDB" id="7866534at2"/>
<keyword evidence="1" id="KW-1133">Transmembrane helix</keyword>
<evidence type="ECO:0000313" key="3">
    <source>
        <dbReference type="Proteomes" id="UP000043764"/>
    </source>
</evidence>
<organism evidence="2 3">
    <name type="scientific">Phaeobacter italicus</name>
    <dbReference type="NCBI Taxonomy" id="481446"/>
    <lineage>
        <taxon>Bacteria</taxon>
        <taxon>Pseudomonadati</taxon>
        <taxon>Pseudomonadota</taxon>
        <taxon>Alphaproteobacteria</taxon>
        <taxon>Rhodobacterales</taxon>
        <taxon>Roseobacteraceae</taxon>
        <taxon>Phaeobacter</taxon>
    </lineage>
</organism>
<dbReference type="AlphaFoldDB" id="A0A0H5DFQ7"/>
<keyword evidence="1" id="KW-0472">Membrane</keyword>
<sequence>MGEQSNNFYARLERLEQKHEAMSRGYTARVRSDGLIVVSPRRLQSRISGRSVVLFVAAFLLFKGFLMAALGFGSYDFRVDQLRAGSGLEKAGAFVMQRDPVSQFIAEKIGPVLR</sequence>
<name>A0A0H5DFQ7_9RHOB</name>
<dbReference type="RefSeq" id="WP_037302551.1">
    <property type="nucleotide sequence ID" value="NZ_BSKQ01000001.1"/>
</dbReference>
<proteinExistence type="predicted"/>
<gene>
    <name evidence="2" type="ORF">NIT7321_01290</name>
</gene>
<dbReference type="Proteomes" id="UP000043764">
    <property type="component" value="Unassembled WGS sequence"/>
</dbReference>
<evidence type="ECO:0000313" key="2">
    <source>
        <dbReference type="EMBL" id="CRL10445.1"/>
    </source>
</evidence>